<proteinExistence type="predicted"/>
<evidence type="ECO:0000256" key="1">
    <source>
        <dbReference type="SAM" id="MobiDB-lite"/>
    </source>
</evidence>
<feature type="compositionally biased region" description="Basic and acidic residues" evidence="1">
    <location>
        <begin position="669"/>
        <end position="683"/>
    </location>
</feature>
<dbReference type="Proteomes" id="UP000821837">
    <property type="component" value="Chromosome 3"/>
</dbReference>
<reference evidence="2" key="2">
    <citation type="submission" date="2021-09" db="EMBL/GenBank/DDBJ databases">
        <authorList>
            <person name="Jia N."/>
            <person name="Wang J."/>
            <person name="Shi W."/>
            <person name="Du L."/>
            <person name="Sun Y."/>
            <person name="Zhan W."/>
            <person name="Jiang J."/>
            <person name="Wang Q."/>
            <person name="Zhang B."/>
            <person name="Ji P."/>
            <person name="Sakyi L.B."/>
            <person name="Cui X."/>
            <person name="Yuan T."/>
            <person name="Jiang B."/>
            <person name="Yang W."/>
            <person name="Lam T.T.-Y."/>
            <person name="Chang Q."/>
            <person name="Ding S."/>
            <person name="Wang X."/>
            <person name="Zhu J."/>
            <person name="Ruan X."/>
            <person name="Zhao L."/>
            <person name="Wei J."/>
            <person name="Que T."/>
            <person name="Du C."/>
            <person name="Cheng J."/>
            <person name="Dai P."/>
            <person name="Han X."/>
            <person name="Huang E."/>
            <person name="Gao Y."/>
            <person name="Liu J."/>
            <person name="Shao H."/>
            <person name="Ye R."/>
            <person name="Li L."/>
            <person name="Wei W."/>
            <person name="Wang X."/>
            <person name="Wang C."/>
            <person name="Huo Q."/>
            <person name="Li W."/>
            <person name="Guo W."/>
            <person name="Chen H."/>
            <person name="Chen S."/>
            <person name="Zhou L."/>
            <person name="Zhou L."/>
            <person name="Ni X."/>
            <person name="Tian J."/>
            <person name="Zhou Y."/>
            <person name="Sheng Y."/>
            <person name="Liu T."/>
            <person name="Pan Y."/>
            <person name="Xia L."/>
            <person name="Li J."/>
            <person name="Zhao F."/>
            <person name="Cao W."/>
        </authorList>
    </citation>
    <scope>NUCLEOTIDE SEQUENCE</scope>
    <source>
        <strain evidence="2">Rsan-2018</strain>
        <tissue evidence="2">Larvae</tissue>
    </source>
</reference>
<feature type="compositionally biased region" description="Polar residues" evidence="1">
    <location>
        <begin position="300"/>
        <end position="314"/>
    </location>
</feature>
<dbReference type="VEuPathDB" id="VectorBase:RSAN_046528"/>
<feature type="compositionally biased region" description="Basic and acidic residues" evidence="1">
    <location>
        <begin position="347"/>
        <end position="362"/>
    </location>
</feature>
<feature type="region of interest" description="Disordered" evidence="1">
    <location>
        <begin position="338"/>
        <end position="385"/>
    </location>
</feature>
<feature type="compositionally biased region" description="Polar residues" evidence="1">
    <location>
        <begin position="27"/>
        <end position="41"/>
    </location>
</feature>
<name>A0A9D4Q2W7_RHISA</name>
<sequence>MRRSGSRTRATNSGAELSARRSHLATALSSPRPSASSGLGSGSRTLVAFSGSVNSYSGPGGSVGANRHVSIHSGHNLTPSGSASSTYRSAAGHGRALSATEQAHLRMLSRSDSVIHGTAHLSETRIAGHRTSGHTLDAPISIQITPVSSAMESVFGSRASRDQRLRGRARSGEGSGLYLERQLDDSSLKRTRRRSGSQVRLTRRSFSRSPSDREDSGTLQDLVEVDAHGTSSREGRVDSPTRSMSLHGSSEPKRESQRQSSSSIAAISPFPRSMLNEVHSSRQAHDSRTAASAERTSSTLENTGSKGTLTSASKTELESSKRCGPLFEKSRTSSIGLGVTSAADSAVQRREHEAVASSREDLSGVSRLPSSGSATRTTTESTKVRSQLLTGTTTAIQEISPQSAAVLEVRTVVQPAREHQKEQLTLTTANTSTRSPAWSQQTVFSRLNVQETAKRTASSEMRPDASATTAIESGMRAFSRAHLTMTKKVNTRWKTNEPVHQRLFERVEGSNYQTVDTTQRSQLPSRGIKSEYQTFQGTASSEPTQAAVALPSVTELPPLTHQVLSAEDTSTHKENEVEEKPESPTAVALTPLPELSQIGSTPKASSEEIHSSENERSLSKANNQNDALNWPSFDIMGNRSTRLGEAAALFEEPSEVIQTSHRRIQLEFSDNRDMTESASHVEDQESGYEETSSRRIYEFSMQEGATPARASESLTESQLGPIKYVGEQEEEVIVTIKRQPHMDSSLLKYTPDEYILAQIVHEVEKKIEASSHYHYAPLPDDVLAVRSSKGIESLGQLRYETYEEELLMRRSEDDLTQEHERGRFEETTFEFI</sequence>
<feature type="region of interest" description="Disordered" evidence="1">
    <location>
        <begin position="153"/>
        <end position="325"/>
    </location>
</feature>
<accession>A0A9D4Q2W7</accession>
<dbReference type="AlphaFoldDB" id="A0A9D4Q2W7"/>
<comment type="caution">
    <text evidence="2">The sequence shown here is derived from an EMBL/GenBank/DDBJ whole genome shotgun (WGS) entry which is preliminary data.</text>
</comment>
<organism evidence="2 3">
    <name type="scientific">Rhipicephalus sanguineus</name>
    <name type="common">Brown dog tick</name>
    <name type="synonym">Ixodes sanguineus</name>
    <dbReference type="NCBI Taxonomy" id="34632"/>
    <lineage>
        <taxon>Eukaryota</taxon>
        <taxon>Metazoa</taxon>
        <taxon>Ecdysozoa</taxon>
        <taxon>Arthropoda</taxon>
        <taxon>Chelicerata</taxon>
        <taxon>Arachnida</taxon>
        <taxon>Acari</taxon>
        <taxon>Parasitiformes</taxon>
        <taxon>Ixodida</taxon>
        <taxon>Ixodoidea</taxon>
        <taxon>Ixodidae</taxon>
        <taxon>Rhipicephalinae</taxon>
        <taxon>Rhipicephalus</taxon>
        <taxon>Rhipicephalus</taxon>
    </lineage>
</organism>
<feature type="compositionally biased region" description="Basic and acidic residues" evidence="1">
    <location>
        <begin position="225"/>
        <end position="239"/>
    </location>
</feature>
<keyword evidence="3" id="KW-1185">Reference proteome</keyword>
<feature type="compositionally biased region" description="Basic and acidic residues" evidence="1">
    <location>
        <begin position="605"/>
        <end position="618"/>
    </location>
</feature>
<feature type="region of interest" description="Disordered" evidence="1">
    <location>
        <begin position="1"/>
        <end position="41"/>
    </location>
</feature>
<reference evidence="2" key="1">
    <citation type="journal article" date="2020" name="Cell">
        <title>Large-Scale Comparative Analyses of Tick Genomes Elucidate Their Genetic Diversity and Vector Capacities.</title>
        <authorList>
            <consortium name="Tick Genome and Microbiome Consortium (TIGMIC)"/>
            <person name="Jia N."/>
            <person name="Wang J."/>
            <person name="Shi W."/>
            <person name="Du L."/>
            <person name="Sun Y."/>
            <person name="Zhan W."/>
            <person name="Jiang J.F."/>
            <person name="Wang Q."/>
            <person name="Zhang B."/>
            <person name="Ji P."/>
            <person name="Bell-Sakyi L."/>
            <person name="Cui X.M."/>
            <person name="Yuan T.T."/>
            <person name="Jiang B.G."/>
            <person name="Yang W.F."/>
            <person name="Lam T.T."/>
            <person name="Chang Q.C."/>
            <person name="Ding S.J."/>
            <person name="Wang X.J."/>
            <person name="Zhu J.G."/>
            <person name="Ruan X.D."/>
            <person name="Zhao L."/>
            <person name="Wei J.T."/>
            <person name="Ye R.Z."/>
            <person name="Que T.C."/>
            <person name="Du C.H."/>
            <person name="Zhou Y.H."/>
            <person name="Cheng J.X."/>
            <person name="Dai P.F."/>
            <person name="Guo W.B."/>
            <person name="Han X.H."/>
            <person name="Huang E.J."/>
            <person name="Li L.F."/>
            <person name="Wei W."/>
            <person name="Gao Y.C."/>
            <person name="Liu J.Z."/>
            <person name="Shao H.Z."/>
            <person name="Wang X."/>
            <person name="Wang C.C."/>
            <person name="Yang T.C."/>
            <person name="Huo Q.B."/>
            <person name="Li W."/>
            <person name="Chen H.Y."/>
            <person name="Chen S.E."/>
            <person name="Zhou L.G."/>
            <person name="Ni X.B."/>
            <person name="Tian J.H."/>
            <person name="Sheng Y."/>
            <person name="Liu T."/>
            <person name="Pan Y.S."/>
            <person name="Xia L.Y."/>
            <person name="Li J."/>
            <person name="Zhao F."/>
            <person name="Cao W.C."/>
        </authorList>
    </citation>
    <scope>NUCLEOTIDE SEQUENCE</scope>
    <source>
        <strain evidence="2">Rsan-2018</strain>
    </source>
</reference>
<feature type="compositionally biased region" description="Basic and acidic residues" evidence="1">
    <location>
        <begin position="279"/>
        <end position="288"/>
    </location>
</feature>
<feature type="region of interest" description="Disordered" evidence="1">
    <location>
        <begin position="567"/>
        <end position="631"/>
    </location>
</feature>
<feature type="region of interest" description="Disordered" evidence="1">
    <location>
        <begin position="60"/>
        <end position="95"/>
    </location>
</feature>
<feature type="compositionally biased region" description="Polar residues" evidence="1">
    <location>
        <begin position="73"/>
        <end position="88"/>
    </location>
</feature>
<feature type="compositionally biased region" description="Basic and acidic residues" evidence="1">
    <location>
        <begin position="569"/>
        <end position="582"/>
    </location>
</feature>
<feature type="compositionally biased region" description="Low complexity" evidence="1">
    <location>
        <begin position="289"/>
        <end position="299"/>
    </location>
</feature>
<feature type="compositionally biased region" description="Polar residues" evidence="1">
    <location>
        <begin position="368"/>
        <end position="385"/>
    </location>
</feature>
<dbReference type="EMBL" id="JABSTV010001249">
    <property type="protein sequence ID" value="KAH7963339.1"/>
    <property type="molecule type" value="Genomic_DNA"/>
</dbReference>
<feature type="region of interest" description="Disordered" evidence="1">
    <location>
        <begin position="668"/>
        <end position="693"/>
    </location>
</feature>
<gene>
    <name evidence="2" type="ORF">HPB52_020668</name>
</gene>
<protein>
    <submittedName>
        <fullName evidence="2">Uncharacterized protein</fullName>
    </submittedName>
</protein>
<evidence type="ECO:0000313" key="3">
    <source>
        <dbReference type="Proteomes" id="UP000821837"/>
    </source>
</evidence>
<evidence type="ECO:0000313" key="2">
    <source>
        <dbReference type="EMBL" id="KAH7963339.1"/>
    </source>
</evidence>
<feature type="compositionally biased region" description="Basic residues" evidence="1">
    <location>
        <begin position="189"/>
        <end position="206"/>
    </location>
</feature>
<feature type="compositionally biased region" description="Low complexity" evidence="1">
    <location>
        <begin position="258"/>
        <end position="269"/>
    </location>
</feature>